<proteinExistence type="predicted"/>
<reference evidence="1 2" key="2">
    <citation type="submission" date="2017-10" db="EMBL/GenBank/DDBJ databases">
        <title>Extensive intraspecific genome diversity in a model arbuscular mycorrhizal fungus.</title>
        <authorList>
            <person name="Chen E.C.H."/>
            <person name="Morin E."/>
            <person name="Baudet D."/>
            <person name="Noel J."/>
            <person name="Ndikumana S."/>
            <person name="Charron P."/>
            <person name="St-Onge C."/>
            <person name="Giorgi J."/>
            <person name="Grigoriev I.V."/>
            <person name="Roux C."/>
            <person name="Martin F.M."/>
            <person name="Corradi N."/>
        </authorList>
    </citation>
    <scope>NUCLEOTIDE SEQUENCE [LARGE SCALE GENOMIC DNA]</scope>
    <source>
        <strain evidence="1 2">C2</strain>
    </source>
</reference>
<comment type="caution">
    <text evidence="1">The sequence shown here is derived from an EMBL/GenBank/DDBJ whole genome shotgun (WGS) entry which is preliminary data.</text>
</comment>
<name>A0A2N1MLS5_9GLOM</name>
<reference evidence="1 2" key="1">
    <citation type="submission" date="2016-04" db="EMBL/GenBank/DDBJ databases">
        <title>Genome analyses suggest a sexual origin of heterokaryosis in a supposedly ancient asexual fungus.</title>
        <authorList>
            <person name="Ropars J."/>
            <person name="Sedzielewska K."/>
            <person name="Noel J."/>
            <person name="Charron P."/>
            <person name="Farinelli L."/>
            <person name="Marton T."/>
            <person name="Kruger M."/>
            <person name="Pelin A."/>
            <person name="Brachmann A."/>
            <person name="Corradi N."/>
        </authorList>
    </citation>
    <scope>NUCLEOTIDE SEQUENCE [LARGE SCALE GENOMIC DNA]</scope>
    <source>
        <strain evidence="1 2">C2</strain>
    </source>
</reference>
<accession>A0A2N1MLS5</accession>
<sequence>MNHPEFNFTRKSIMTFLNASHWKEWISSYEDIFKIIRCYTDDVKNASMVINNYLRKGEFIVFDLTKSKDDPLAIHIRFNTPLNMQKEIEARQKHKKKVPQLMSRI</sequence>
<evidence type="ECO:0000313" key="1">
    <source>
        <dbReference type="EMBL" id="PKK62577.1"/>
    </source>
</evidence>
<dbReference type="Proteomes" id="UP000233469">
    <property type="component" value="Unassembled WGS sequence"/>
</dbReference>
<evidence type="ECO:0000313" key="2">
    <source>
        <dbReference type="Proteomes" id="UP000233469"/>
    </source>
</evidence>
<dbReference type="EMBL" id="LLXL01001874">
    <property type="protein sequence ID" value="PKK62577.1"/>
    <property type="molecule type" value="Genomic_DNA"/>
</dbReference>
<gene>
    <name evidence="1" type="ORF">RhiirC2_717588</name>
</gene>
<protein>
    <submittedName>
        <fullName evidence="1">Uncharacterized protein</fullName>
    </submittedName>
</protein>
<organism evidence="1 2">
    <name type="scientific">Rhizophagus irregularis</name>
    <dbReference type="NCBI Taxonomy" id="588596"/>
    <lineage>
        <taxon>Eukaryota</taxon>
        <taxon>Fungi</taxon>
        <taxon>Fungi incertae sedis</taxon>
        <taxon>Mucoromycota</taxon>
        <taxon>Glomeromycotina</taxon>
        <taxon>Glomeromycetes</taxon>
        <taxon>Glomerales</taxon>
        <taxon>Glomeraceae</taxon>
        <taxon>Rhizophagus</taxon>
    </lineage>
</organism>
<dbReference type="AlphaFoldDB" id="A0A2N1MLS5"/>